<reference evidence="3" key="1">
    <citation type="submission" date="2025-08" db="UniProtKB">
        <authorList>
            <consortium name="RefSeq"/>
        </authorList>
    </citation>
    <scope>IDENTIFICATION</scope>
    <source>
        <tissue evidence="3">Gonads</tissue>
    </source>
</reference>
<keyword evidence="1" id="KW-0732">Signal</keyword>
<accession>A0A1S3KGH6</accession>
<name>A0A1S3KGH6_LINAN</name>
<dbReference type="InParanoid" id="A0A1S3KGH6"/>
<dbReference type="KEGG" id="lak:106181681"/>
<dbReference type="RefSeq" id="XP_013421587.1">
    <property type="nucleotide sequence ID" value="XM_013566133.1"/>
</dbReference>
<feature type="chain" id="PRO_5010339068" evidence="1">
    <location>
        <begin position="25"/>
        <end position="784"/>
    </location>
</feature>
<dbReference type="GeneID" id="106181681"/>
<evidence type="ECO:0000256" key="1">
    <source>
        <dbReference type="SAM" id="SignalP"/>
    </source>
</evidence>
<evidence type="ECO:0000313" key="3">
    <source>
        <dbReference type="RefSeq" id="XP_013421587.1"/>
    </source>
</evidence>
<evidence type="ECO:0000313" key="2">
    <source>
        <dbReference type="Proteomes" id="UP000085678"/>
    </source>
</evidence>
<dbReference type="OrthoDB" id="6145673at2759"/>
<dbReference type="Proteomes" id="UP000085678">
    <property type="component" value="Unplaced"/>
</dbReference>
<dbReference type="AlphaFoldDB" id="A0A1S3KGH6"/>
<sequence length="784" mass="86565">MREISNLSLFSLTFCFLAFAPAWATGGPFGPVYPVTASWFANRYSLTEWDKALGEFKAIGGDTVLTVGAMYNNRTKSSILQDKAFSGCVANGVHCAEDAEQELNKAGLKIVSWVTYENSENYGSKILACPLDKKIRMTSPDVTYYRVILHTSIGYDRPSCEFKPGTNVTVLFTAFTGADPHSLLLQSASSKNISIFLGLPRLPRVPESDVGFQMILSYSEWVYRALVDHKDRYGAKFSSTLIGYFSGDAYDLGDLTKTSKGAVGSSSEGGQTPTAVIAIYREVTALVHYNGKAFATAPSIDLRKSHKRALTDYTRGMMLLAFLGVDVIAVQEGRGLAYLLALHGTTIFYSSLKPSCEFKPGTNVTVLFTAFTGADPHSLLLQSASSKNISIYLGLPRLPRVPESDVGFQMILSYSEWVYRALVDHKDRYGAKYSSTLIGYFSGDAYDLGDLTKTSKGAVGSSSEGGQTPTAVIAIYREVTALVHYNGKAFATAPSIDLRKSHKRALTDYTRGMMLLAFLGVDVIAVQEGRGLGKSSYYGVNETRVPIKNGDPTLFQILKKNNPLLPETVTFGDVYIKNTQTLFQLLSASREKNQVQSELWLVVQAFDDLGGGCPIDVNFSGSDIPSKAVPVDKSRVDWAISSAGASVQKIAVIAWDDLYTYTDKEHSKSLSQQIKEDLKRPILSYCNFHNSRNLSVVVIGYNLEGMTQPFELRYLDSDGSPRKSDIGGYYFWLDYGVRRHLVPSLQYIMLWDWLPLRDMAARGYIYVIPYGAYHGCIFEYDFNV</sequence>
<gene>
    <name evidence="3" type="primary">LOC106181681</name>
</gene>
<feature type="signal peptide" evidence="1">
    <location>
        <begin position="1"/>
        <end position="24"/>
    </location>
</feature>
<protein>
    <submittedName>
        <fullName evidence="3">Uncharacterized protein LOC106181681</fullName>
    </submittedName>
</protein>
<dbReference type="Gene3D" id="3.20.20.80">
    <property type="entry name" value="Glycosidases"/>
    <property type="match status" value="1"/>
</dbReference>
<proteinExistence type="predicted"/>
<organism evidence="2 3">
    <name type="scientific">Lingula anatina</name>
    <name type="common">Brachiopod</name>
    <name type="synonym">Lingula unguis</name>
    <dbReference type="NCBI Taxonomy" id="7574"/>
    <lineage>
        <taxon>Eukaryota</taxon>
        <taxon>Metazoa</taxon>
        <taxon>Spiralia</taxon>
        <taxon>Lophotrochozoa</taxon>
        <taxon>Brachiopoda</taxon>
        <taxon>Linguliformea</taxon>
        <taxon>Lingulata</taxon>
        <taxon>Lingulida</taxon>
        <taxon>Linguloidea</taxon>
        <taxon>Lingulidae</taxon>
        <taxon>Lingula</taxon>
    </lineage>
</organism>
<keyword evidence="2" id="KW-1185">Reference proteome</keyword>